<protein>
    <submittedName>
        <fullName evidence="3">2-dehydropantoate 2-reductase</fullName>
        <ecNumber evidence="3">1.1.1.169</ecNumber>
    </submittedName>
</protein>
<dbReference type="NCBIfam" id="NF005089">
    <property type="entry name" value="PRK06522.1-4"/>
    <property type="match status" value="1"/>
</dbReference>
<dbReference type="Pfam" id="PF02558">
    <property type="entry name" value="ApbA"/>
    <property type="match status" value="1"/>
</dbReference>
<keyword evidence="3" id="KW-0560">Oxidoreductase</keyword>
<sequence>MTPLTKIQAATVVNHNESLFANSADHGEDCLSTVSCKSSITLEMVAAGLPDGSLVKYCVYGLGAIGGLIAGRLAAAGVEVTAVARGETLDAVRTNGLIVLDGDENSATGSHVQVSDDPRALPAPDCVIVAVKATALSDIADDLAELVAGGATILTAMNGIPWWFFDGFGGDLEGTALNSVDPGARVQRLLPASRTAGAVVHLSSSVPAPGVVRHRAGRRLVVGPAIGADRARSEEYVADLTAAGFDAELTDDIRREIWFKLWGNMSLNPISMLTGATMDLILDDPYLHDFVERCMREAATVGDRLGLPIDQSPRDRLRHTRKLGAAKTSMLQDAEAGRLIELDQLVGAVVELADLTGTDTPSMNALLGLSRVHAGVHGLRRAGVSP</sequence>
<comment type="caution">
    <text evidence="3">The sequence shown here is derived from an EMBL/GenBank/DDBJ whole genome shotgun (WGS) entry which is preliminary data.</text>
</comment>
<dbReference type="EC" id="1.1.1.169" evidence="3"/>
<dbReference type="SUPFAM" id="SSF51735">
    <property type="entry name" value="NAD(P)-binding Rossmann-fold domains"/>
    <property type="match status" value="1"/>
</dbReference>
<dbReference type="InterPro" id="IPR008927">
    <property type="entry name" value="6-PGluconate_DH-like_C_sf"/>
</dbReference>
<dbReference type="Proteomes" id="UP001336020">
    <property type="component" value="Unassembled WGS sequence"/>
</dbReference>
<gene>
    <name evidence="3" type="ORF">Q7514_23085</name>
</gene>
<evidence type="ECO:0000259" key="2">
    <source>
        <dbReference type="Pfam" id="PF08546"/>
    </source>
</evidence>
<dbReference type="InterPro" id="IPR036291">
    <property type="entry name" value="NAD(P)-bd_dom_sf"/>
</dbReference>
<evidence type="ECO:0000313" key="3">
    <source>
        <dbReference type="EMBL" id="MEE2060411.1"/>
    </source>
</evidence>
<organism evidence="3 4">
    <name type="scientific">Rhodococcus artemisiae</name>
    <dbReference type="NCBI Taxonomy" id="714159"/>
    <lineage>
        <taxon>Bacteria</taxon>
        <taxon>Bacillati</taxon>
        <taxon>Actinomycetota</taxon>
        <taxon>Actinomycetes</taxon>
        <taxon>Mycobacteriales</taxon>
        <taxon>Nocardiaceae</taxon>
        <taxon>Rhodococcus</taxon>
    </lineage>
</organism>
<dbReference type="InterPro" id="IPR013332">
    <property type="entry name" value="KPR_N"/>
</dbReference>
<accession>A0ABU7LFS4</accession>
<evidence type="ECO:0000313" key="4">
    <source>
        <dbReference type="Proteomes" id="UP001336020"/>
    </source>
</evidence>
<dbReference type="Gene3D" id="1.10.1040.10">
    <property type="entry name" value="N-(1-d-carboxylethyl)-l-norvaline Dehydrogenase, domain 2"/>
    <property type="match status" value="1"/>
</dbReference>
<name>A0ABU7LFS4_9NOCA</name>
<dbReference type="InterPro" id="IPR051402">
    <property type="entry name" value="KPR-Related"/>
</dbReference>
<evidence type="ECO:0000259" key="1">
    <source>
        <dbReference type="Pfam" id="PF02558"/>
    </source>
</evidence>
<dbReference type="Pfam" id="PF08546">
    <property type="entry name" value="ApbA_C"/>
    <property type="match status" value="1"/>
</dbReference>
<dbReference type="Gene3D" id="3.40.50.720">
    <property type="entry name" value="NAD(P)-binding Rossmann-like Domain"/>
    <property type="match status" value="1"/>
</dbReference>
<dbReference type="EMBL" id="JAUTXY010000012">
    <property type="protein sequence ID" value="MEE2060411.1"/>
    <property type="molecule type" value="Genomic_DNA"/>
</dbReference>
<feature type="domain" description="Ketopantoate reductase C-terminal" evidence="2">
    <location>
        <begin position="252"/>
        <end position="371"/>
    </location>
</feature>
<dbReference type="PANTHER" id="PTHR21708">
    <property type="entry name" value="PROBABLE 2-DEHYDROPANTOATE 2-REDUCTASE"/>
    <property type="match status" value="1"/>
</dbReference>
<dbReference type="PANTHER" id="PTHR21708:SF45">
    <property type="entry name" value="2-DEHYDROPANTOATE 2-REDUCTASE"/>
    <property type="match status" value="1"/>
</dbReference>
<dbReference type="GO" id="GO:0008677">
    <property type="term" value="F:2-dehydropantoate 2-reductase activity"/>
    <property type="evidence" value="ECO:0007669"/>
    <property type="project" value="UniProtKB-EC"/>
</dbReference>
<dbReference type="RefSeq" id="WP_330135596.1">
    <property type="nucleotide sequence ID" value="NZ_JAUTXY010000012.1"/>
</dbReference>
<dbReference type="InterPro" id="IPR013752">
    <property type="entry name" value="KPA_reductase"/>
</dbReference>
<keyword evidence="4" id="KW-1185">Reference proteome</keyword>
<feature type="domain" description="Ketopantoate reductase N-terminal" evidence="1">
    <location>
        <begin position="58"/>
        <end position="160"/>
    </location>
</feature>
<dbReference type="InterPro" id="IPR013328">
    <property type="entry name" value="6PGD_dom2"/>
</dbReference>
<proteinExistence type="predicted"/>
<reference evidence="3 4" key="1">
    <citation type="submission" date="2023-07" db="EMBL/GenBank/DDBJ databases">
        <authorList>
            <person name="Girao M."/>
            <person name="Carvalho M.F."/>
        </authorList>
    </citation>
    <scope>NUCLEOTIDE SEQUENCE [LARGE SCALE GENOMIC DNA]</scope>
    <source>
        <strain evidence="3 4">YIM65754</strain>
    </source>
</reference>
<dbReference type="SUPFAM" id="SSF48179">
    <property type="entry name" value="6-phosphogluconate dehydrogenase C-terminal domain-like"/>
    <property type="match status" value="1"/>
</dbReference>